<dbReference type="AlphaFoldDB" id="A0A401IHA8"/>
<dbReference type="EMBL" id="BDQK01000013">
    <property type="protein sequence ID" value="GBF80685.1"/>
    <property type="molecule type" value="Genomic_DNA"/>
</dbReference>
<reference evidence="2" key="1">
    <citation type="submission" date="2017-05" db="EMBL/GenBank/DDBJ databases">
        <title>Physiological properties and genetic analysis related to exopolysaccharide production of fresh-water unicellular cyanobacterium Aphanothece sacrum, Suizenji Nori, that has been cultured as a food source in Japan.</title>
        <authorList>
            <person name="Kanesaki Y."/>
            <person name="Yoshikawa S."/>
            <person name="Ohki K."/>
        </authorList>
    </citation>
    <scope>NUCLEOTIDE SEQUENCE [LARGE SCALE GENOMIC DNA]</scope>
    <source>
        <strain evidence="2">FPU1</strain>
    </source>
</reference>
<gene>
    <name evidence="1" type="ORF">AsFPU1_2089</name>
</gene>
<comment type="caution">
    <text evidence="1">The sequence shown here is derived from an EMBL/GenBank/DDBJ whole genome shotgun (WGS) entry which is preliminary data.</text>
</comment>
<name>A0A401IHA8_APHSA</name>
<proteinExistence type="predicted"/>
<evidence type="ECO:0000313" key="2">
    <source>
        <dbReference type="Proteomes" id="UP000287247"/>
    </source>
</evidence>
<accession>A0A401IHA8</accession>
<sequence>MVTVTTAKFSVKDYHKIVESGILHNHQVELINGLISYSWAILACKTLSSL</sequence>
<dbReference type="RefSeq" id="WP_172957400.1">
    <property type="nucleotide sequence ID" value="NZ_BDQK01000013.1"/>
</dbReference>
<dbReference type="Proteomes" id="UP000287247">
    <property type="component" value="Unassembled WGS sequence"/>
</dbReference>
<protein>
    <submittedName>
        <fullName evidence="1">Uncharacterized protein</fullName>
    </submittedName>
</protein>
<evidence type="ECO:0000313" key="1">
    <source>
        <dbReference type="EMBL" id="GBF80685.1"/>
    </source>
</evidence>
<organism evidence="1 2">
    <name type="scientific">Aphanothece sacrum FPU1</name>
    <dbReference type="NCBI Taxonomy" id="1920663"/>
    <lineage>
        <taxon>Bacteria</taxon>
        <taxon>Bacillati</taxon>
        <taxon>Cyanobacteriota</taxon>
        <taxon>Cyanophyceae</taxon>
        <taxon>Oscillatoriophycideae</taxon>
        <taxon>Chroococcales</taxon>
        <taxon>Aphanothecaceae</taxon>
        <taxon>Aphanothece</taxon>
    </lineage>
</organism>
<keyword evidence="2" id="KW-1185">Reference proteome</keyword>